<dbReference type="SUPFAM" id="SSF53901">
    <property type="entry name" value="Thiolase-like"/>
    <property type="match status" value="1"/>
</dbReference>
<dbReference type="InterPro" id="IPR014031">
    <property type="entry name" value="Ketoacyl_synth_C"/>
</dbReference>
<dbReference type="SMART" id="SM00825">
    <property type="entry name" value="PKS_KS"/>
    <property type="match status" value="1"/>
</dbReference>
<evidence type="ECO:0000313" key="11">
    <source>
        <dbReference type="Proteomes" id="UP000324241"/>
    </source>
</evidence>
<reference evidence="10 11" key="1">
    <citation type="submission" date="2019-08" db="EMBL/GenBank/DDBJ databases">
        <title>The genome sequence of a newly discovered highly antifungal drug resistant Aspergillus species, Aspergillus tanneri NIH 1004.</title>
        <authorList>
            <person name="Mounaud S."/>
            <person name="Singh I."/>
            <person name="Joardar V."/>
            <person name="Pakala S."/>
            <person name="Pakala S."/>
            <person name="Venepally P."/>
            <person name="Chung J.K."/>
            <person name="Losada L."/>
            <person name="Nierman W.C."/>
        </authorList>
    </citation>
    <scope>NUCLEOTIDE SEQUENCE [LARGE SCALE GENOMIC DNA]</scope>
    <source>
        <strain evidence="10 11">NIH1004</strain>
    </source>
</reference>
<dbReference type="GeneID" id="54333361"/>
<dbReference type="InterPro" id="IPR049551">
    <property type="entry name" value="PKS_DH_C"/>
</dbReference>
<dbReference type="InterPro" id="IPR018201">
    <property type="entry name" value="Ketoacyl_synth_AS"/>
</dbReference>
<dbReference type="Gene3D" id="3.10.129.110">
    <property type="entry name" value="Polyketide synthase dehydratase"/>
    <property type="match status" value="1"/>
</dbReference>
<dbReference type="SUPFAM" id="SSF47336">
    <property type="entry name" value="ACP-like"/>
    <property type="match status" value="2"/>
</dbReference>
<dbReference type="InterPro" id="IPR001227">
    <property type="entry name" value="Ac_transferase_dom_sf"/>
</dbReference>
<feature type="domain" description="PKS/mFAS DH" evidence="9">
    <location>
        <begin position="1185"/>
        <end position="1489"/>
    </location>
</feature>
<dbReference type="VEuPathDB" id="FungiDB:EYZ11_007138"/>
<dbReference type="PANTHER" id="PTHR43775:SF21">
    <property type="entry name" value="NON-REDUCING POLYKETIDE SYNTHASE AUSA-RELATED"/>
    <property type="match status" value="1"/>
</dbReference>
<dbReference type="InterPro" id="IPR020806">
    <property type="entry name" value="PKS_PP-bd"/>
</dbReference>
<evidence type="ECO:0000256" key="3">
    <source>
        <dbReference type="ARBA" id="ARBA00022553"/>
    </source>
</evidence>
<feature type="domain" description="Carrier" evidence="7">
    <location>
        <begin position="1641"/>
        <end position="1717"/>
    </location>
</feature>
<dbReference type="Pfam" id="PF00698">
    <property type="entry name" value="Acyl_transf_1"/>
    <property type="match status" value="1"/>
</dbReference>
<dbReference type="InterPro" id="IPR009081">
    <property type="entry name" value="PP-bd_ACP"/>
</dbReference>
<evidence type="ECO:0000256" key="1">
    <source>
        <dbReference type="ARBA" id="ARBA00005179"/>
    </source>
</evidence>
<dbReference type="SUPFAM" id="SSF55048">
    <property type="entry name" value="Probable ACP-binding domain of malonyl-CoA ACP transacylase"/>
    <property type="match status" value="1"/>
</dbReference>
<comment type="pathway">
    <text evidence="1">Secondary metabolite biosynthesis.</text>
</comment>
<dbReference type="InterPro" id="IPR029063">
    <property type="entry name" value="SAM-dependent_MTases_sf"/>
</dbReference>
<dbReference type="Gene3D" id="3.40.366.10">
    <property type="entry name" value="Malonyl-Coenzyme A Acyl Carrier Protein, domain 2"/>
    <property type="match status" value="2"/>
</dbReference>
<dbReference type="InterPro" id="IPR016035">
    <property type="entry name" value="Acyl_Trfase/lysoPLipase"/>
</dbReference>
<dbReference type="GO" id="GO:0044550">
    <property type="term" value="P:secondary metabolite biosynthetic process"/>
    <property type="evidence" value="ECO:0007669"/>
    <property type="project" value="TreeGrafter"/>
</dbReference>
<comment type="caution">
    <text evidence="10">The sequence shown here is derived from an EMBL/GenBank/DDBJ whole genome shotgun (WGS) entry which is preliminary data.</text>
</comment>
<dbReference type="PROSITE" id="PS52019">
    <property type="entry name" value="PKS_MFAS_DH"/>
    <property type="match status" value="1"/>
</dbReference>
<keyword evidence="4" id="KW-0808">Transferase</keyword>
<dbReference type="Gene3D" id="3.30.70.3290">
    <property type="match status" value="1"/>
</dbReference>
<dbReference type="GO" id="GO:0004312">
    <property type="term" value="F:fatty acid synthase activity"/>
    <property type="evidence" value="ECO:0007669"/>
    <property type="project" value="TreeGrafter"/>
</dbReference>
<dbReference type="GO" id="GO:0031177">
    <property type="term" value="F:phosphopantetheine binding"/>
    <property type="evidence" value="ECO:0007669"/>
    <property type="project" value="InterPro"/>
</dbReference>
<dbReference type="GO" id="GO:0006633">
    <property type="term" value="P:fatty acid biosynthetic process"/>
    <property type="evidence" value="ECO:0007669"/>
    <property type="project" value="InterPro"/>
</dbReference>
<evidence type="ECO:0000256" key="2">
    <source>
        <dbReference type="ARBA" id="ARBA00022450"/>
    </source>
</evidence>
<dbReference type="Pfam" id="PF08242">
    <property type="entry name" value="Methyltransf_12"/>
    <property type="match status" value="1"/>
</dbReference>
<keyword evidence="5" id="KW-0511">Multifunctional enzyme</keyword>
<dbReference type="PANTHER" id="PTHR43775">
    <property type="entry name" value="FATTY ACID SYNTHASE"/>
    <property type="match status" value="1"/>
</dbReference>
<dbReference type="CDD" id="cd00833">
    <property type="entry name" value="PKS"/>
    <property type="match status" value="1"/>
</dbReference>
<dbReference type="Proteomes" id="UP000324241">
    <property type="component" value="Unassembled WGS sequence"/>
</dbReference>
<dbReference type="InterPro" id="IPR016036">
    <property type="entry name" value="Malonyl_transacylase_ACP-bd"/>
</dbReference>
<dbReference type="GO" id="GO:0004315">
    <property type="term" value="F:3-oxoacyl-[acyl-carrier-protein] synthase activity"/>
    <property type="evidence" value="ECO:0007669"/>
    <property type="project" value="InterPro"/>
</dbReference>
<feature type="region of interest" description="C-terminal hotdog fold" evidence="6">
    <location>
        <begin position="1339"/>
        <end position="1489"/>
    </location>
</feature>
<dbReference type="Pfam" id="PF00550">
    <property type="entry name" value="PP-binding"/>
    <property type="match status" value="2"/>
</dbReference>
<feature type="region of interest" description="N-terminal hotdog fold" evidence="6">
    <location>
        <begin position="1185"/>
        <end position="1312"/>
    </location>
</feature>
<dbReference type="CDD" id="cd02440">
    <property type="entry name" value="AdoMet_MTases"/>
    <property type="match status" value="1"/>
</dbReference>
<dbReference type="InterPro" id="IPR013217">
    <property type="entry name" value="Methyltransf_12"/>
</dbReference>
<dbReference type="PROSITE" id="PS00606">
    <property type="entry name" value="KS3_1"/>
    <property type="match status" value="1"/>
</dbReference>
<feature type="domain" description="Ketosynthase family 3 (KS3)" evidence="8">
    <location>
        <begin position="302"/>
        <end position="717"/>
    </location>
</feature>
<evidence type="ECO:0000259" key="7">
    <source>
        <dbReference type="PROSITE" id="PS50075"/>
    </source>
</evidence>
<evidence type="ECO:0000259" key="9">
    <source>
        <dbReference type="PROSITE" id="PS52019"/>
    </source>
</evidence>
<dbReference type="InterPro" id="IPR049900">
    <property type="entry name" value="PKS_mFAS_DH"/>
</dbReference>
<dbReference type="InterPro" id="IPR042104">
    <property type="entry name" value="PKS_dehydratase_sf"/>
</dbReference>
<sequence length="2113" mass="230313">MASVLPRAVVCGPQTILPSQRNIEHIRDHVSNDHDLEDLRQAVLDLPILLSQLKVNDPRLQCISPSPLENLKSSVLDHGCTLEVPEALPNILLAPLTILIHIVQYIDFLDQLPSDDAHARVRDAARHGGFQGLFEVDECAVTITALDADIPALRSDFLGKSIQFTRVQVNGCYHAEENKTILQRILQFCESQPLLQYRHAENLSVPWRNNTTGKVEKDTSRLHEVCLKSILTDPAKWYLTMSMTVDSLLSTSLYDSSILLELGLSGCVPPSLAVSTNLTTVRANSPSKTQKKGESHEYDYPDHCIAIVGAACKYSGAESLGELWKLVSTAQSMNGKVPHQRYDPAHFRQGSQLNDLNGNFVSGVDQFDYSLFGISPREATYMDPQQRIALQVAYQAVESSGYFGSGAQNTDFGCYLGVGGSDYEHNVNAHMPTAFSFIGTSRAFISGRISHFFKWTGPSITVDTACSSSAVAIHQACRDIVLGDCSMALAGGISIMSSPATHQNLAAANFLNSTGTPCRSFDSSGNGYSRGEGCGLVVLKKLSAAVDDGDHILGVIAATATNQSNGSNSITVPASNSQVSLYRRALSRAGMAPNDISYIEAHGTGTPRGDPIEWRSINEVFGKDRKGKAHIGSIKGNLGHTEAASGVAGVLKLLTMIRHEQLPPQANFKSLNAKIPQEQQTHLAVPTSIKNWDVKFRAGCVNNYGAAGNNTVFIICQAPSTKTNETRARTAKTKQALTRYPILVTGHSTASLQRNCAAIVKFIEKGRPGLADVAFNITRRQNRSLRHQIAFDASSLANLQQRLNDFSPLDSISLVSGGEAKPVVLVFGGQTGVKVHLNKAVYDSFGLVRKHLDQCDSILQDMGLPSLFPGIFSQIPVSDLVSLHCAFFAVQYACAAAWIDSGLSVARVIGHSFGQLTAMCVCGVITLPDALKLVAGRAKLIQSEWGSEKGAMLSIKADRATTLALTQSGANNNVEVACFNGPTSHVLVGSDTAIEGLASQLSGLKMRKLNTSHGFHSKYIDFFLDQYLELTKSISYLAPIIPIETCSESSSWETFTPELVAEHSRKPVYFVDGVLRIRERLGSCIWLEAGSGSGGVNLARDALGVGDSDSFYGLQLGSADPTQSIAETTVRLWKERVSFQFWGYHPVESYLFSPLDLPGYQFNESSHWLPRAEPVHVERIPDQKPSLISLATLSSPERHISRFNIDQLNPGISQILQGREVLNRSLWPLSLYIELACQAAAILTPGLPLSFQTVRIENLDIYAPLGSNLVSNLGLQLKQLEGWTWEWSLEGQSGTQTSPHASGKIILEDQRQSSPAMHKVLPGTIDYEHCHGLLNDAIVFSANGSIAYKLLEKVAKYDSAHQGIESIKMSQREATAQISMPHASRDWLKQQSINPILLDQVTLLAEIHALAMLECKSSEIFTCSGVREVIVHSGAPSSPNPSWTVYTRQSSGEGRSIYYDTYAFDPASNSLVFSVLGANFVKVASHVLQRAIERSNVAEKSFEPVPSVQPPTTAPALESKPITAREVKDCPPADVWSTTAQLVHELTGFPLEEITAATILTDIGMDSLAATDLEHKIKEAFGVDITLQVSDDGGNFGSLVDLVQQRGISREVSNTDSSEYSSPFTSTACSSPAPSDVESISISNDTMVKLSGIVAQYLASADTVHPDTQLHSLGLDSLVALELESELLQTFGLQVSLMQTYQTVTINDLHDRLVQSGLASSAKLATGLNISSRPQGADEVIHFVDQATERFANARENIGLYAQEADFAGFFQRVSSRQMSLVLAYVTEAFAALGCDLRSIPPQAPVPEVTHIAKHRNAVAYYYSLLQKEGLIVYSGSGYIRTSQPLELMDALSLHQDIVERFPRHRSEHMLLHRTGAQLADCLSGKADALRLLFSDKTTGDLLQDVYTNAPMFKMGTLMLGNFLPQALASSSATAAEPFRILELGAGTGGTTRFILDQLVSQGIPVQYNFTDISAALVSRARKTFSAYDCVEYSTMNVEQIPDEAVGSYDVILSSNCIHATKDLRHSCRALYDLLRPKGMLCLLELTRNVPWLDLTFALLDGWWRFDDGREHVLASEQLWEQLLTEAGFTHVDWSNNKTLESDVFRLIMALKQ</sequence>
<keyword evidence="2" id="KW-0596">Phosphopantetheine</keyword>
<accession>A0A5M9M4U0</accession>
<dbReference type="PROSITE" id="PS50075">
    <property type="entry name" value="CARRIER"/>
    <property type="match status" value="2"/>
</dbReference>
<evidence type="ECO:0000256" key="6">
    <source>
        <dbReference type="PROSITE-ProRule" id="PRU01363"/>
    </source>
</evidence>
<dbReference type="InterPro" id="IPR016039">
    <property type="entry name" value="Thiolase-like"/>
</dbReference>
<evidence type="ECO:0000256" key="4">
    <source>
        <dbReference type="ARBA" id="ARBA00022679"/>
    </source>
</evidence>
<dbReference type="SUPFAM" id="SSF53335">
    <property type="entry name" value="S-adenosyl-L-methionine-dependent methyltransferases"/>
    <property type="match status" value="1"/>
</dbReference>
<feature type="domain" description="Carrier" evidence="7">
    <location>
        <begin position="1533"/>
        <end position="1607"/>
    </location>
</feature>
<comment type="caution">
    <text evidence="6">Lacks conserved residue(s) required for the propagation of feature annotation.</text>
</comment>
<dbReference type="InterPro" id="IPR014043">
    <property type="entry name" value="Acyl_transferase_dom"/>
</dbReference>
<dbReference type="InterPro" id="IPR041068">
    <property type="entry name" value="HTH_51"/>
</dbReference>
<dbReference type="SUPFAM" id="SSF52151">
    <property type="entry name" value="FabD/lysophospholipase-like"/>
    <property type="match status" value="1"/>
</dbReference>
<protein>
    <submittedName>
        <fullName evidence="10">Type I Polyketide synthases (Type I PKS)</fullName>
    </submittedName>
</protein>
<dbReference type="InterPro" id="IPR050091">
    <property type="entry name" value="PKS_NRPS_Biosynth_Enz"/>
</dbReference>
<dbReference type="Pfam" id="PF02801">
    <property type="entry name" value="Ketoacyl-synt_C"/>
    <property type="match status" value="1"/>
</dbReference>
<dbReference type="RefSeq" id="XP_033421083.1">
    <property type="nucleotide sequence ID" value="XM_033575228.1"/>
</dbReference>
<name>A0A5M9M4U0_9EURO</name>
<dbReference type="Gene3D" id="1.10.1200.10">
    <property type="entry name" value="ACP-like"/>
    <property type="match status" value="2"/>
</dbReference>
<dbReference type="Pfam" id="PF18558">
    <property type="entry name" value="HTH_51"/>
    <property type="match status" value="1"/>
</dbReference>
<evidence type="ECO:0000313" key="10">
    <source>
        <dbReference type="EMBL" id="KAA8641721.1"/>
    </source>
</evidence>
<proteinExistence type="predicted"/>
<dbReference type="InterPro" id="IPR014030">
    <property type="entry name" value="Ketoacyl_synth_N"/>
</dbReference>
<dbReference type="VEuPathDB" id="FungiDB:EYZ11_011715"/>
<dbReference type="Pfam" id="PF14765">
    <property type="entry name" value="PS-DH"/>
    <property type="match status" value="1"/>
</dbReference>
<dbReference type="Pfam" id="PF00109">
    <property type="entry name" value="ketoacyl-synt"/>
    <property type="match status" value="1"/>
</dbReference>
<keyword evidence="3" id="KW-0597">Phosphoprotein</keyword>
<evidence type="ECO:0000259" key="8">
    <source>
        <dbReference type="PROSITE" id="PS52004"/>
    </source>
</evidence>
<dbReference type="EMBL" id="QUQM01000008">
    <property type="protein sequence ID" value="KAA8641721.1"/>
    <property type="molecule type" value="Genomic_DNA"/>
</dbReference>
<dbReference type="InterPro" id="IPR020841">
    <property type="entry name" value="PKS_Beta-ketoAc_synthase_dom"/>
</dbReference>
<dbReference type="PROSITE" id="PS52004">
    <property type="entry name" value="KS3_2"/>
    <property type="match status" value="1"/>
</dbReference>
<dbReference type="SMART" id="SM00827">
    <property type="entry name" value="PKS_AT"/>
    <property type="match status" value="1"/>
</dbReference>
<dbReference type="Gene3D" id="3.40.47.10">
    <property type="match status" value="1"/>
</dbReference>
<gene>
    <name evidence="10" type="ORF">ATNIH1004_010660</name>
</gene>
<evidence type="ECO:0000256" key="5">
    <source>
        <dbReference type="ARBA" id="ARBA00023268"/>
    </source>
</evidence>
<dbReference type="SMART" id="SM00823">
    <property type="entry name" value="PKS_PP"/>
    <property type="match status" value="2"/>
</dbReference>
<dbReference type="InterPro" id="IPR036736">
    <property type="entry name" value="ACP-like_sf"/>
</dbReference>
<organism evidence="10 11">
    <name type="scientific">Aspergillus tanneri</name>
    <dbReference type="NCBI Taxonomy" id="1220188"/>
    <lineage>
        <taxon>Eukaryota</taxon>
        <taxon>Fungi</taxon>
        <taxon>Dikarya</taxon>
        <taxon>Ascomycota</taxon>
        <taxon>Pezizomycotina</taxon>
        <taxon>Eurotiomycetes</taxon>
        <taxon>Eurotiomycetidae</taxon>
        <taxon>Eurotiales</taxon>
        <taxon>Aspergillaceae</taxon>
        <taxon>Aspergillus</taxon>
        <taxon>Aspergillus subgen. Circumdati</taxon>
    </lineage>
</organism>
<dbReference type="OrthoDB" id="429813at2759"/>
<dbReference type="Gene3D" id="3.40.50.150">
    <property type="entry name" value="Vaccinia Virus protein VP39"/>
    <property type="match status" value="1"/>
</dbReference>